<accession>A0A921MZL3</accession>
<evidence type="ECO:0000256" key="1">
    <source>
        <dbReference type="ARBA" id="ARBA00022737"/>
    </source>
</evidence>
<dbReference type="CDD" id="cd03221">
    <property type="entry name" value="ABCF_EF-3"/>
    <property type="match status" value="1"/>
</dbReference>
<dbReference type="GO" id="GO:0016887">
    <property type="term" value="F:ATP hydrolysis activity"/>
    <property type="evidence" value="ECO:0007669"/>
    <property type="project" value="InterPro"/>
</dbReference>
<evidence type="ECO:0000259" key="4">
    <source>
        <dbReference type="PROSITE" id="PS50893"/>
    </source>
</evidence>
<evidence type="ECO:0000313" key="6">
    <source>
        <dbReference type="Proteomes" id="UP000776700"/>
    </source>
</evidence>
<keyword evidence="1" id="KW-0677">Repeat</keyword>
<dbReference type="EMBL" id="DYUB01000023">
    <property type="protein sequence ID" value="HJG95594.1"/>
    <property type="molecule type" value="Genomic_DNA"/>
</dbReference>
<proteinExistence type="predicted"/>
<dbReference type="Pfam" id="PF00005">
    <property type="entry name" value="ABC_tran"/>
    <property type="match status" value="2"/>
</dbReference>
<dbReference type="InterPro" id="IPR050611">
    <property type="entry name" value="ABCF"/>
</dbReference>
<keyword evidence="3 5" id="KW-0067">ATP-binding</keyword>
<protein>
    <submittedName>
        <fullName evidence="5">ATP-binding cassette domain-containing protein</fullName>
    </submittedName>
</protein>
<dbReference type="Proteomes" id="UP000776700">
    <property type="component" value="Unassembled WGS sequence"/>
</dbReference>
<dbReference type="PROSITE" id="PS00211">
    <property type="entry name" value="ABC_TRANSPORTER_1"/>
    <property type="match status" value="1"/>
</dbReference>
<keyword evidence="2" id="KW-0547">Nucleotide-binding</keyword>
<reference evidence="5" key="1">
    <citation type="journal article" date="2021" name="PeerJ">
        <title>Extensive microbial diversity within the chicken gut microbiome revealed by metagenomics and culture.</title>
        <authorList>
            <person name="Gilroy R."/>
            <person name="Ravi A."/>
            <person name="Getino M."/>
            <person name="Pursley I."/>
            <person name="Horton D.L."/>
            <person name="Alikhan N.F."/>
            <person name="Baker D."/>
            <person name="Gharbi K."/>
            <person name="Hall N."/>
            <person name="Watson M."/>
            <person name="Adriaenssens E.M."/>
            <person name="Foster-Nyarko E."/>
            <person name="Jarju S."/>
            <person name="Secka A."/>
            <person name="Antonio M."/>
            <person name="Oren A."/>
            <person name="Chaudhuri R.R."/>
            <person name="La Ragione R."/>
            <person name="Hildebrand F."/>
            <person name="Pallen M.J."/>
        </authorList>
    </citation>
    <scope>NUCLEOTIDE SEQUENCE</scope>
    <source>
        <strain evidence="5">1277</strain>
    </source>
</reference>
<dbReference type="InterPro" id="IPR017871">
    <property type="entry name" value="ABC_transporter-like_CS"/>
</dbReference>
<dbReference type="GO" id="GO:0005524">
    <property type="term" value="F:ATP binding"/>
    <property type="evidence" value="ECO:0007669"/>
    <property type="project" value="UniProtKB-KW"/>
</dbReference>
<dbReference type="PROSITE" id="PS50893">
    <property type="entry name" value="ABC_TRANSPORTER_2"/>
    <property type="match status" value="1"/>
</dbReference>
<dbReference type="Gene3D" id="3.40.50.300">
    <property type="entry name" value="P-loop containing nucleotide triphosphate hydrolases"/>
    <property type="match status" value="2"/>
</dbReference>
<name>A0A921MZL3_9FIRM</name>
<gene>
    <name evidence="5" type="ORF">K8V90_00650</name>
</gene>
<dbReference type="PANTHER" id="PTHR19211:SF14">
    <property type="entry name" value="ATP-BINDING CASSETTE SUB-FAMILY F MEMBER 1"/>
    <property type="match status" value="1"/>
</dbReference>
<evidence type="ECO:0000313" key="5">
    <source>
        <dbReference type="EMBL" id="HJG95594.1"/>
    </source>
</evidence>
<dbReference type="SUPFAM" id="SSF52540">
    <property type="entry name" value="P-loop containing nucleoside triphosphate hydrolases"/>
    <property type="match status" value="2"/>
</dbReference>
<dbReference type="SMART" id="SM00382">
    <property type="entry name" value="AAA"/>
    <property type="match status" value="1"/>
</dbReference>
<dbReference type="InterPro" id="IPR027417">
    <property type="entry name" value="P-loop_NTPase"/>
</dbReference>
<reference evidence="5" key="2">
    <citation type="submission" date="2021-09" db="EMBL/GenBank/DDBJ databases">
        <authorList>
            <person name="Gilroy R."/>
        </authorList>
    </citation>
    <scope>NUCLEOTIDE SEQUENCE</scope>
    <source>
        <strain evidence="5">1277</strain>
    </source>
</reference>
<dbReference type="PANTHER" id="PTHR19211">
    <property type="entry name" value="ATP-BINDING TRANSPORT PROTEIN-RELATED"/>
    <property type="match status" value="1"/>
</dbReference>
<feature type="domain" description="ABC transporter" evidence="4">
    <location>
        <begin position="279"/>
        <end position="491"/>
    </location>
</feature>
<dbReference type="AlphaFoldDB" id="A0A921MZL3"/>
<dbReference type="InterPro" id="IPR003439">
    <property type="entry name" value="ABC_transporter-like_ATP-bd"/>
</dbReference>
<evidence type="ECO:0000256" key="3">
    <source>
        <dbReference type="ARBA" id="ARBA00022840"/>
    </source>
</evidence>
<feature type="non-terminal residue" evidence="5">
    <location>
        <position position="1"/>
    </location>
</feature>
<comment type="caution">
    <text evidence="5">The sequence shown here is derived from an EMBL/GenBank/DDBJ whole genome shotgun (WGS) entry which is preliminary data.</text>
</comment>
<sequence>ERYLFDGKIEIDPNCKIGYVSQFSQCDKSKEKTVFEYIAQEFIKLEEEIAKICAQMETSEEFETLLEKYQEISDKFDAIDGHDYESNINKKLNLANLSKHKDKMISELSGGEFKLIQVIKEMLNKPDLLIMDEPDVFLDFENLNALKNLINSHKKTILLITHNRYLLNHCFNKIIHLENTELQEFDGRFIDYNLSLLQSKIETQEIFVAEEEEIARNEELINILREKATYNSEASRGRALKARVKIQERLQERRIKAPFVYIKEPYINLSTDNEIEEEIIALKVNNFGITFDEVLLEDVNFEIKSNDKVAIIGTNGVGKTTLMKEIFKNNNECIEINDDIELSYLSQMQGNGLNESNTILEEFYEVGFKNYGEVRRYISRYGFNEEVLKQKISSLSGGERNILQLAKVSSTKANMLLLDEPTSHLDTYSQMALEKAIQNYNGAILMISHDYHFIVNCMDYVLMIEDKTIRKVSMRKFRKMIYANYFDKDYLEIEQKKKLVETKIERALMDTNFELAKTLSKELEELIKLF</sequence>
<organism evidence="5 6">
    <name type="scientific">Romboutsia timonensis</name>
    <dbReference type="NCBI Taxonomy" id="1776391"/>
    <lineage>
        <taxon>Bacteria</taxon>
        <taxon>Bacillati</taxon>
        <taxon>Bacillota</taxon>
        <taxon>Clostridia</taxon>
        <taxon>Peptostreptococcales</taxon>
        <taxon>Peptostreptococcaceae</taxon>
        <taxon>Romboutsia</taxon>
    </lineage>
</organism>
<evidence type="ECO:0000256" key="2">
    <source>
        <dbReference type="ARBA" id="ARBA00022741"/>
    </source>
</evidence>
<dbReference type="InterPro" id="IPR003593">
    <property type="entry name" value="AAA+_ATPase"/>
</dbReference>